<feature type="transmembrane region" description="Helical" evidence="1">
    <location>
        <begin position="149"/>
        <end position="169"/>
    </location>
</feature>
<dbReference type="Pfam" id="PF10318">
    <property type="entry name" value="7TM_GPCR_Srh"/>
    <property type="match status" value="1"/>
</dbReference>
<keyword evidence="1" id="KW-0812">Transmembrane</keyword>
<reference evidence="2" key="2">
    <citation type="submission" date="2022-06" db="UniProtKB">
        <authorList>
            <consortium name="EnsemblMetazoa"/>
        </authorList>
    </citation>
    <scope>IDENTIFICATION</scope>
    <source>
        <strain evidence="2">DF5081</strain>
    </source>
</reference>
<proteinExistence type="predicted"/>
<keyword evidence="3" id="KW-1185">Reference proteome</keyword>
<protein>
    <recommendedName>
        <fullName evidence="4">G protein-coupled receptor</fullName>
    </recommendedName>
</protein>
<feature type="transmembrane region" description="Helical" evidence="1">
    <location>
        <begin position="190"/>
        <end position="209"/>
    </location>
</feature>
<dbReference type="EnsemblMetazoa" id="CJA20342b.1">
    <property type="protein sequence ID" value="CJA20342b.1"/>
    <property type="gene ID" value="WBGene00175914"/>
</dbReference>
<dbReference type="PANTHER" id="PTHR22941:SF308">
    <property type="entry name" value="SERPENTINE RECEPTOR, CLASS H"/>
    <property type="match status" value="1"/>
</dbReference>
<feature type="transmembrane region" description="Helical" evidence="1">
    <location>
        <begin position="104"/>
        <end position="129"/>
    </location>
</feature>
<feature type="transmembrane region" description="Helical" evidence="1">
    <location>
        <begin position="324"/>
        <end position="347"/>
    </location>
</feature>
<feature type="transmembrane region" description="Helical" evidence="1">
    <location>
        <begin position="71"/>
        <end position="92"/>
    </location>
</feature>
<dbReference type="InterPro" id="IPR053220">
    <property type="entry name" value="Nematode_rcpt-like_serp_H"/>
</dbReference>
<feature type="transmembrane region" description="Helical" evidence="1">
    <location>
        <begin position="294"/>
        <end position="318"/>
    </location>
</feature>
<name>A0A8R1IAI1_CAEJA</name>
<dbReference type="InterPro" id="IPR019422">
    <property type="entry name" value="7TM_GPCR_serpentine_rcpt_Srh"/>
</dbReference>
<dbReference type="SUPFAM" id="SSF81321">
    <property type="entry name" value="Family A G protein-coupled receptor-like"/>
    <property type="match status" value="1"/>
</dbReference>
<sequence length="376" mass="42513">MPSVQNWFAKHRVEVMEWPTQSSDLNSHTTCIFGNRGVDSAAGSDDRRRPRVEMCIYRNITIEDHRFLQFVLNWLAVFEIPLHTLGAYIVMWKTPKVMLPVKPSMLLLHFTCVWHDMCLCVLVVPFIIFQAGAGFSLGILLKIGVTMPYIIYIGVTTTFLLAPAVVFFFEDRYNTLVRRDSNTRSRKIKRIVYFTINYLLMLVALIPTLSNVPDQKEAKALTLRQFPCLPPDILDTPGQGCHDITVLAISSMSVNFFGFVQIAFFFGATALKVFNMKTASKRTSEMQKHLFKCLCLQVATPILIIVIPCSYVIVLSAISYLDQAVNNIVCILLTVYGALSTISMLTVHKPYRLATLQLFRFRSSTAPTSLFVNSLS</sequence>
<evidence type="ECO:0000256" key="1">
    <source>
        <dbReference type="SAM" id="Phobius"/>
    </source>
</evidence>
<evidence type="ECO:0000313" key="3">
    <source>
        <dbReference type="Proteomes" id="UP000005237"/>
    </source>
</evidence>
<evidence type="ECO:0000313" key="2">
    <source>
        <dbReference type="EnsemblMetazoa" id="CJA20342b.1"/>
    </source>
</evidence>
<evidence type="ECO:0008006" key="4">
    <source>
        <dbReference type="Google" id="ProtNLM"/>
    </source>
</evidence>
<reference evidence="3" key="1">
    <citation type="submission" date="2010-08" db="EMBL/GenBank/DDBJ databases">
        <authorList>
            <consortium name="Caenorhabditis japonica Sequencing Consortium"/>
            <person name="Wilson R.K."/>
        </authorList>
    </citation>
    <scope>NUCLEOTIDE SEQUENCE [LARGE SCALE GENOMIC DNA]</scope>
    <source>
        <strain evidence="3">DF5081</strain>
    </source>
</reference>
<dbReference type="PANTHER" id="PTHR22941">
    <property type="entry name" value="SERPENTINE RECEPTOR"/>
    <property type="match status" value="1"/>
</dbReference>
<dbReference type="Proteomes" id="UP000005237">
    <property type="component" value="Unassembled WGS sequence"/>
</dbReference>
<accession>A0A8R1IAI1</accession>
<keyword evidence="1" id="KW-0472">Membrane</keyword>
<dbReference type="AlphaFoldDB" id="A0A8R1IAI1"/>
<organism evidence="2 3">
    <name type="scientific">Caenorhabditis japonica</name>
    <dbReference type="NCBI Taxonomy" id="281687"/>
    <lineage>
        <taxon>Eukaryota</taxon>
        <taxon>Metazoa</taxon>
        <taxon>Ecdysozoa</taxon>
        <taxon>Nematoda</taxon>
        <taxon>Chromadorea</taxon>
        <taxon>Rhabditida</taxon>
        <taxon>Rhabditina</taxon>
        <taxon>Rhabditomorpha</taxon>
        <taxon>Rhabditoidea</taxon>
        <taxon>Rhabditidae</taxon>
        <taxon>Peloderinae</taxon>
        <taxon>Caenorhabditis</taxon>
    </lineage>
</organism>
<keyword evidence="1" id="KW-1133">Transmembrane helix</keyword>
<feature type="transmembrane region" description="Helical" evidence="1">
    <location>
        <begin position="256"/>
        <end position="274"/>
    </location>
</feature>